<dbReference type="EMBL" id="BPQR01000031">
    <property type="protein sequence ID" value="GJE06627.1"/>
    <property type="molecule type" value="Genomic_DNA"/>
</dbReference>
<sequence length="70" mass="7112">MRRLILPAALVLAAPLAACAPNPIVARDPVPAPGPDAAFTCNSKPLVLNAFTTNCTPAPVAPQVVLRAKG</sequence>
<organism evidence="2 3">
    <name type="scientific">Methylobacterium jeotgali</name>
    <dbReference type="NCBI Taxonomy" id="381630"/>
    <lineage>
        <taxon>Bacteria</taxon>
        <taxon>Pseudomonadati</taxon>
        <taxon>Pseudomonadota</taxon>
        <taxon>Alphaproteobacteria</taxon>
        <taxon>Hyphomicrobiales</taxon>
        <taxon>Methylobacteriaceae</taxon>
        <taxon>Methylobacterium</taxon>
    </lineage>
</organism>
<protein>
    <submittedName>
        <fullName evidence="2">Uncharacterized protein</fullName>
    </submittedName>
</protein>
<accession>A0ABQ4SU33</accession>
<reference evidence="2" key="2">
    <citation type="submission" date="2021-08" db="EMBL/GenBank/DDBJ databases">
        <authorList>
            <person name="Tani A."/>
            <person name="Ola A."/>
            <person name="Ogura Y."/>
            <person name="Katsura K."/>
            <person name="Hayashi T."/>
        </authorList>
    </citation>
    <scope>NUCLEOTIDE SEQUENCE</scope>
    <source>
        <strain evidence="2">LMG 23639</strain>
    </source>
</reference>
<evidence type="ECO:0000313" key="3">
    <source>
        <dbReference type="Proteomes" id="UP001055102"/>
    </source>
</evidence>
<feature type="signal peptide" evidence="1">
    <location>
        <begin position="1"/>
        <end position="20"/>
    </location>
</feature>
<comment type="caution">
    <text evidence="2">The sequence shown here is derived from an EMBL/GenBank/DDBJ whole genome shotgun (WGS) entry which is preliminary data.</text>
</comment>
<evidence type="ECO:0000313" key="2">
    <source>
        <dbReference type="EMBL" id="GJE06627.1"/>
    </source>
</evidence>
<evidence type="ECO:0000256" key="1">
    <source>
        <dbReference type="SAM" id="SignalP"/>
    </source>
</evidence>
<dbReference type="RefSeq" id="WP_238275414.1">
    <property type="nucleotide sequence ID" value="NZ_BPQR01000031.1"/>
</dbReference>
<reference evidence="2" key="1">
    <citation type="journal article" date="2021" name="Front. Microbiol.">
        <title>Comprehensive Comparative Genomics and Phenotyping of Methylobacterium Species.</title>
        <authorList>
            <person name="Alessa O."/>
            <person name="Ogura Y."/>
            <person name="Fujitani Y."/>
            <person name="Takami H."/>
            <person name="Hayashi T."/>
            <person name="Sahin N."/>
            <person name="Tani A."/>
        </authorList>
    </citation>
    <scope>NUCLEOTIDE SEQUENCE</scope>
    <source>
        <strain evidence="2">LMG 23639</strain>
    </source>
</reference>
<name>A0ABQ4SU33_9HYPH</name>
<dbReference type="Proteomes" id="UP001055102">
    <property type="component" value="Unassembled WGS sequence"/>
</dbReference>
<keyword evidence="1" id="KW-0732">Signal</keyword>
<feature type="chain" id="PRO_5045827337" evidence="1">
    <location>
        <begin position="21"/>
        <end position="70"/>
    </location>
</feature>
<proteinExistence type="predicted"/>
<gene>
    <name evidence="2" type="ORF">AOPFMNJM_1949</name>
</gene>
<keyword evidence="3" id="KW-1185">Reference proteome</keyword>